<dbReference type="InterPro" id="IPR017517">
    <property type="entry name" value="Maleyloyr_isom"/>
</dbReference>
<dbReference type="NCBIfam" id="TIGR03083">
    <property type="entry name" value="maleylpyruvate isomerase family mycothiol-dependent enzyme"/>
    <property type="match status" value="1"/>
</dbReference>
<keyword evidence="4" id="KW-1185">Reference proteome</keyword>
<dbReference type="Pfam" id="PF07398">
    <property type="entry name" value="MDMPI_C"/>
    <property type="match status" value="1"/>
</dbReference>
<evidence type="ECO:0000259" key="1">
    <source>
        <dbReference type="Pfam" id="PF07398"/>
    </source>
</evidence>
<dbReference type="EMBL" id="JBHLUH010000009">
    <property type="protein sequence ID" value="MFC0527719.1"/>
    <property type="molecule type" value="Genomic_DNA"/>
</dbReference>
<feature type="domain" description="MDMPI C-terminal" evidence="1">
    <location>
        <begin position="157"/>
        <end position="225"/>
    </location>
</feature>
<dbReference type="Pfam" id="PF11716">
    <property type="entry name" value="MDMPI_N"/>
    <property type="match status" value="1"/>
</dbReference>
<dbReference type="GO" id="GO:0016853">
    <property type="term" value="F:isomerase activity"/>
    <property type="evidence" value="ECO:0007669"/>
    <property type="project" value="UniProtKB-KW"/>
</dbReference>
<name>A0ABV6LZH4_9ACTN</name>
<dbReference type="RefSeq" id="WP_377248163.1">
    <property type="nucleotide sequence ID" value="NZ_JBHLUH010000009.1"/>
</dbReference>
<evidence type="ECO:0000313" key="4">
    <source>
        <dbReference type="Proteomes" id="UP001589867"/>
    </source>
</evidence>
<keyword evidence="3" id="KW-0413">Isomerase</keyword>
<accession>A0ABV6LZH4</accession>
<dbReference type="SUPFAM" id="SSF109854">
    <property type="entry name" value="DinB/YfiT-like putative metalloenzymes"/>
    <property type="match status" value="1"/>
</dbReference>
<dbReference type="InterPro" id="IPR034660">
    <property type="entry name" value="DinB/YfiT-like"/>
</dbReference>
<dbReference type="InterPro" id="IPR010872">
    <property type="entry name" value="MDMPI_C-term_domain"/>
</dbReference>
<proteinExistence type="predicted"/>
<reference evidence="3 4" key="1">
    <citation type="submission" date="2024-09" db="EMBL/GenBank/DDBJ databases">
        <authorList>
            <person name="Sun Q."/>
            <person name="Mori K."/>
        </authorList>
    </citation>
    <scope>NUCLEOTIDE SEQUENCE [LARGE SCALE GENOMIC DNA]</scope>
    <source>
        <strain evidence="3 4">TBRC 3947</strain>
    </source>
</reference>
<dbReference type="InterPro" id="IPR024344">
    <property type="entry name" value="MDMPI_metal-binding"/>
</dbReference>
<comment type="caution">
    <text evidence="3">The sequence shown here is derived from an EMBL/GenBank/DDBJ whole genome shotgun (WGS) entry which is preliminary data.</text>
</comment>
<feature type="domain" description="Mycothiol-dependent maleylpyruvate isomerase metal-binding" evidence="2">
    <location>
        <begin position="13"/>
        <end position="150"/>
    </location>
</feature>
<dbReference type="Gene3D" id="1.20.120.450">
    <property type="entry name" value="dinb family like domain"/>
    <property type="match status" value="1"/>
</dbReference>
<organism evidence="3 4">
    <name type="scientific">Phytohabitans kaempferiae</name>
    <dbReference type="NCBI Taxonomy" id="1620943"/>
    <lineage>
        <taxon>Bacteria</taxon>
        <taxon>Bacillati</taxon>
        <taxon>Actinomycetota</taxon>
        <taxon>Actinomycetes</taxon>
        <taxon>Micromonosporales</taxon>
        <taxon>Micromonosporaceae</taxon>
    </lineage>
</organism>
<dbReference type="SUPFAM" id="SSF55718">
    <property type="entry name" value="SCP-like"/>
    <property type="match status" value="1"/>
</dbReference>
<dbReference type="Gene3D" id="3.30.1050.20">
    <property type="match status" value="1"/>
</dbReference>
<evidence type="ECO:0000313" key="3">
    <source>
        <dbReference type="EMBL" id="MFC0527719.1"/>
    </source>
</evidence>
<sequence length="232" mass="24261">MSAPGHETALPWLRTGTAAVRAAVAGLDDAAAREPSALPGWTRGHVVTHLARNADALVNLLTWARTGEERPMYASPEQRTADIEEGAGRPAGILAKDLDAAGDRLDAALAALPGAAWEAPVRTAQGRTVAASVVPWMRVRELWIHAVDLRAGVALGDLPPDLVDALLDEVTATFTARGGAPAVVLAPMDRDRTWRIGVDDGVATLRAPAADLLGWLTGRAPLDGAPAVPPWL</sequence>
<gene>
    <name evidence="3" type="ORF">ACFFIA_08605</name>
</gene>
<protein>
    <submittedName>
        <fullName evidence="3">Maleylpyruvate isomerase family mycothiol-dependent enzyme</fullName>
    </submittedName>
</protein>
<dbReference type="Proteomes" id="UP001589867">
    <property type="component" value="Unassembled WGS sequence"/>
</dbReference>
<dbReference type="InterPro" id="IPR036527">
    <property type="entry name" value="SCP2_sterol-bd_dom_sf"/>
</dbReference>
<evidence type="ECO:0000259" key="2">
    <source>
        <dbReference type="Pfam" id="PF11716"/>
    </source>
</evidence>